<accession>A0A9P8TB17</accession>
<evidence type="ECO:0008006" key="4">
    <source>
        <dbReference type="Google" id="ProtNLM"/>
    </source>
</evidence>
<evidence type="ECO:0000313" key="2">
    <source>
        <dbReference type="EMBL" id="KAH3672199.1"/>
    </source>
</evidence>
<comment type="caution">
    <text evidence="2">The sequence shown here is derived from an EMBL/GenBank/DDBJ whole genome shotgun (WGS) entry which is preliminary data.</text>
</comment>
<dbReference type="Pfam" id="PF04031">
    <property type="entry name" value="Las1"/>
    <property type="match status" value="1"/>
</dbReference>
<evidence type="ECO:0000256" key="1">
    <source>
        <dbReference type="SAM" id="Coils"/>
    </source>
</evidence>
<keyword evidence="1" id="KW-0175">Coiled coil</keyword>
<dbReference type="GO" id="GO:0004519">
    <property type="term" value="F:endonuclease activity"/>
    <property type="evidence" value="ECO:0007669"/>
    <property type="project" value="InterPro"/>
</dbReference>
<dbReference type="PANTHER" id="PTHR15002">
    <property type="entry name" value="RIBOSOMAL BIOGENESIS PROTEIN LAS1L"/>
    <property type="match status" value="1"/>
</dbReference>
<dbReference type="InterPro" id="IPR007174">
    <property type="entry name" value="Las1"/>
</dbReference>
<dbReference type="GO" id="GO:0090730">
    <property type="term" value="C:Las1 complex"/>
    <property type="evidence" value="ECO:0007669"/>
    <property type="project" value="InterPro"/>
</dbReference>
<dbReference type="PANTHER" id="PTHR15002:SF0">
    <property type="entry name" value="RIBOSOMAL BIOGENESIS PROTEIN LAS1L"/>
    <property type="match status" value="1"/>
</dbReference>
<dbReference type="GO" id="GO:0000460">
    <property type="term" value="P:maturation of 5.8S rRNA"/>
    <property type="evidence" value="ECO:0007669"/>
    <property type="project" value="TreeGrafter"/>
</dbReference>
<feature type="coiled-coil region" evidence="1">
    <location>
        <begin position="376"/>
        <end position="403"/>
    </location>
</feature>
<dbReference type="AlphaFoldDB" id="A0A9P8TB17"/>
<dbReference type="Proteomes" id="UP000769528">
    <property type="component" value="Unassembled WGS sequence"/>
</dbReference>
<sequence length="425" mass="50118">MTSAHPRLVPWKTSDELITLRSQFFPESETTHKDQILYAKRAISKTLSYQLKANIPHSMLSTAHLKALQLRFNSLEIEIDDSLQLMSTMTIIRFVNGLLDPSQQSSFAIPLNVLAKKIGLPSWFVEVRHAGTHESLPSLEMLELCINHALNWLFENYWMKIDDNKDEDLIDVDTELDLKQREDFKALLKNYRRIRKLNINKFIKPGDSTEIGKEYWIIMKQIQAQLNVEILVDQIIPGGKLKFDQIRLMYEPLIHYLMVDETNEQTIEILEFLIFKIYQYIKFNDTNSIIKNDIELSQGKKWCNFIIIERLKLHTELKIYRIIDILGKFNIDETHDLLTKLSEVEGINEIHLEKINKKLKLMNKLQVNSQQNKEESKRLNFDIDDISNDLENLKKKMKLMKQEQNVKVKLFEQYENWEPKPFGVL</sequence>
<protein>
    <recommendedName>
        <fullName evidence="4">Las1p</fullName>
    </recommendedName>
</protein>
<reference evidence="2" key="2">
    <citation type="submission" date="2021-01" db="EMBL/GenBank/DDBJ databases">
        <authorList>
            <person name="Schikora-Tamarit M.A."/>
        </authorList>
    </citation>
    <scope>NUCLEOTIDE SEQUENCE</scope>
    <source>
        <strain evidence="2">CBS6341</strain>
    </source>
</reference>
<dbReference type="GO" id="GO:0000470">
    <property type="term" value="P:maturation of LSU-rRNA"/>
    <property type="evidence" value="ECO:0007669"/>
    <property type="project" value="TreeGrafter"/>
</dbReference>
<gene>
    <name evidence="2" type="ORF">WICMUC_004428</name>
</gene>
<dbReference type="GO" id="GO:0030687">
    <property type="term" value="C:preribosome, large subunit precursor"/>
    <property type="evidence" value="ECO:0007669"/>
    <property type="project" value="TreeGrafter"/>
</dbReference>
<evidence type="ECO:0000313" key="3">
    <source>
        <dbReference type="Proteomes" id="UP000769528"/>
    </source>
</evidence>
<keyword evidence="3" id="KW-1185">Reference proteome</keyword>
<dbReference type="OrthoDB" id="10263222at2759"/>
<proteinExistence type="predicted"/>
<name>A0A9P8TB17_9ASCO</name>
<dbReference type="EMBL" id="JAEUBF010001178">
    <property type="protein sequence ID" value="KAH3672199.1"/>
    <property type="molecule type" value="Genomic_DNA"/>
</dbReference>
<reference evidence="2" key="1">
    <citation type="journal article" date="2021" name="Open Biol.">
        <title>Shared evolutionary footprints suggest mitochondrial oxidative damage underlies multiple complex I losses in fungi.</title>
        <authorList>
            <person name="Schikora-Tamarit M.A."/>
            <person name="Marcet-Houben M."/>
            <person name="Nosek J."/>
            <person name="Gabaldon T."/>
        </authorList>
    </citation>
    <scope>NUCLEOTIDE SEQUENCE</scope>
    <source>
        <strain evidence="2">CBS6341</strain>
    </source>
</reference>
<organism evidence="2 3">
    <name type="scientific">Wickerhamomyces mucosus</name>
    <dbReference type="NCBI Taxonomy" id="1378264"/>
    <lineage>
        <taxon>Eukaryota</taxon>
        <taxon>Fungi</taxon>
        <taxon>Dikarya</taxon>
        <taxon>Ascomycota</taxon>
        <taxon>Saccharomycotina</taxon>
        <taxon>Saccharomycetes</taxon>
        <taxon>Phaffomycetales</taxon>
        <taxon>Wickerhamomycetaceae</taxon>
        <taxon>Wickerhamomyces</taxon>
    </lineage>
</organism>